<evidence type="ECO:0000256" key="5">
    <source>
        <dbReference type="ARBA" id="ARBA00024934"/>
    </source>
</evidence>
<dbReference type="PIRSF" id="PIRSF002889">
    <property type="entry name" value="Rod_FlgB"/>
    <property type="match status" value="1"/>
</dbReference>
<dbReference type="RefSeq" id="WP_265133600.1">
    <property type="nucleotide sequence ID" value="NZ_FXTX01000001.1"/>
</dbReference>
<dbReference type="NCBIfam" id="TIGR01396">
    <property type="entry name" value="FlgB"/>
    <property type="match status" value="1"/>
</dbReference>
<evidence type="ECO:0000256" key="4">
    <source>
        <dbReference type="ARBA" id="ARBA00023143"/>
    </source>
</evidence>
<dbReference type="InterPro" id="IPR006300">
    <property type="entry name" value="FlgB"/>
</dbReference>
<evidence type="ECO:0000313" key="8">
    <source>
        <dbReference type="Proteomes" id="UP001157947"/>
    </source>
</evidence>
<accession>A0AA45WIM3</accession>
<keyword evidence="7" id="KW-0282">Flagellum</keyword>
<keyword evidence="7" id="KW-0969">Cilium</keyword>
<comment type="subcellular location">
    <subcellularLocation>
        <location evidence="1 6">Bacterial flagellum basal body</location>
    </subcellularLocation>
</comment>
<comment type="caution">
    <text evidence="7">The sequence shown here is derived from an EMBL/GenBank/DDBJ whole genome shotgun (WGS) entry which is preliminary data.</text>
</comment>
<reference evidence="7" key="1">
    <citation type="submission" date="2017-05" db="EMBL/GenBank/DDBJ databases">
        <authorList>
            <person name="Varghese N."/>
            <person name="Submissions S."/>
        </authorList>
    </citation>
    <scope>NUCLEOTIDE SEQUENCE</scope>
    <source>
        <strain evidence="7">DSM 18763</strain>
    </source>
</reference>
<keyword evidence="8" id="KW-1185">Reference proteome</keyword>
<protein>
    <recommendedName>
        <fullName evidence="3 6">Flagellar basal body rod protein FlgB</fullName>
    </recommendedName>
</protein>
<dbReference type="GO" id="GO:0030694">
    <property type="term" value="C:bacterial-type flagellum basal body, rod"/>
    <property type="evidence" value="ECO:0007669"/>
    <property type="project" value="InterPro"/>
</dbReference>
<comment type="subunit">
    <text evidence="6">The basal body constitutes a major portion of the flagellar organelle and consists of a number of rings mounted on a central rod.</text>
</comment>
<evidence type="ECO:0000256" key="6">
    <source>
        <dbReference type="PIRNR" id="PIRNR002889"/>
    </source>
</evidence>
<dbReference type="Proteomes" id="UP001157947">
    <property type="component" value="Unassembled WGS sequence"/>
</dbReference>
<dbReference type="EMBL" id="FXTX01000001">
    <property type="protein sequence ID" value="SMP00676.1"/>
    <property type="molecule type" value="Genomic_DNA"/>
</dbReference>
<proteinExistence type="inferred from homology"/>
<organism evidence="7 8">
    <name type="scientific">Venenivibrio stagnispumantis</name>
    <dbReference type="NCBI Taxonomy" id="407998"/>
    <lineage>
        <taxon>Bacteria</taxon>
        <taxon>Pseudomonadati</taxon>
        <taxon>Aquificota</taxon>
        <taxon>Aquificia</taxon>
        <taxon>Aquificales</taxon>
        <taxon>Hydrogenothermaceae</taxon>
        <taxon>Venenivibrio</taxon>
    </lineage>
</organism>
<dbReference type="AlphaFoldDB" id="A0AA45WIM3"/>
<dbReference type="GO" id="GO:0071973">
    <property type="term" value="P:bacterial-type flagellum-dependent cell motility"/>
    <property type="evidence" value="ECO:0007669"/>
    <property type="project" value="InterPro"/>
</dbReference>
<keyword evidence="7" id="KW-0966">Cell projection</keyword>
<sequence length="122" mass="14202">MFEDINLLNKMASFFFQRTKTIQSNIANADTPFYKPMDLKFEKVLKDKINMKLTDPKHINPNPEEDIKIESYETGYINGYDLNKVNIEEEMAKLAESSIMHQAIVEMMKKEMAKLKYAISGK</sequence>
<evidence type="ECO:0000313" key="7">
    <source>
        <dbReference type="EMBL" id="SMP00676.1"/>
    </source>
</evidence>
<comment type="similarity">
    <text evidence="2 6">Belongs to the flagella basal body rod proteins family.</text>
</comment>
<evidence type="ECO:0000256" key="1">
    <source>
        <dbReference type="ARBA" id="ARBA00004117"/>
    </source>
</evidence>
<keyword evidence="4 6" id="KW-0975">Bacterial flagellum</keyword>
<name>A0AA45WIM3_9AQUI</name>
<gene>
    <name evidence="7" type="ORF">SAMN06264868_101146</name>
</gene>
<evidence type="ECO:0000256" key="2">
    <source>
        <dbReference type="ARBA" id="ARBA00009677"/>
    </source>
</evidence>
<comment type="function">
    <text evidence="5 6">Structural component of flagellum, the bacterial motility apparatus. Part of the rod structure of flagellar basal body.</text>
</comment>
<evidence type="ECO:0000256" key="3">
    <source>
        <dbReference type="ARBA" id="ARBA00014376"/>
    </source>
</evidence>